<dbReference type="Proteomes" id="UP000229098">
    <property type="component" value="Unassembled WGS sequence"/>
</dbReference>
<keyword evidence="3" id="KW-0687">Ribonucleoprotein</keyword>
<dbReference type="GO" id="GO:0003735">
    <property type="term" value="F:structural constituent of ribosome"/>
    <property type="evidence" value="ECO:0007669"/>
    <property type="project" value="InterPro"/>
</dbReference>
<comment type="caution">
    <text evidence="7">The sequence shown here is derived from an EMBL/GenBank/DDBJ whole genome shotgun (WGS) entry which is preliminary data.</text>
</comment>
<feature type="compositionally biased region" description="Polar residues" evidence="6">
    <location>
        <begin position="1"/>
        <end position="15"/>
    </location>
</feature>
<name>A0A2M8KW46_9BACT</name>
<dbReference type="Gene3D" id="2.40.50.100">
    <property type="match status" value="1"/>
</dbReference>
<comment type="similarity">
    <text evidence="1">Belongs to the bacterial ribosomal protein bL27 family.</text>
</comment>
<protein>
    <recommendedName>
        <fullName evidence="4">Large ribosomal subunit protein bL27</fullName>
    </recommendedName>
    <alternativeName>
        <fullName evidence="5">50S ribosomal protein L27</fullName>
    </alternativeName>
</protein>
<dbReference type="FunFam" id="2.40.50.100:FF:000060">
    <property type="entry name" value="Apicoplast ribosomal protein L27"/>
    <property type="match status" value="1"/>
</dbReference>
<dbReference type="Pfam" id="PF01016">
    <property type="entry name" value="Ribosomal_L27"/>
    <property type="match status" value="1"/>
</dbReference>
<accession>A0A2M8KW46</accession>
<evidence type="ECO:0000256" key="2">
    <source>
        <dbReference type="ARBA" id="ARBA00022980"/>
    </source>
</evidence>
<sequence>MAHTKSGGSTNNLRDSQPKYRGVKLSDGQEARPGSILYRQTGSRVLAGEGVKQGRDFTLFAIKKGIVKFTERRKMNFNGSVTKRKVISVV</sequence>
<evidence type="ECO:0000256" key="1">
    <source>
        <dbReference type="ARBA" id="ARBA00010797"/>
    </source>
</evidence>
<dbReference type="EMBL" id="PFEF01000010">
    <property type="protein sequence ID" value="PJE64131.1"/>
    <property type="molecule type" value="Genomic_DNA"/>
</dbReference>
<dbReference type="GO" id="GO:0022625">
    <property type="term" value="C:cytosolic large ribosomal subunit"/>
    <property type="evidence" value="ECO:0007669"/>
    <property type="project" value="TreeGrafter"/>
</dbReference>
<organism evidence="7 8">
    <name type="scientific">Candidatus Ryanbacteria bacterium CG10_big_fil_rev_8_21_14_0_10_43_42</name>
    <dbReference type="NCBI Taxonomy" id="1974864"/>
    <lineage>
        <taxon>Bacteria</taxon>
        <taxon>Candidatus Ryaniibacteriota</taxon>
    </lineage>
</organism>
<evidence type="ECO:0000256" key="4">
    <source>
        <dbReference type="ARBA" id="ARBA00035175"/>
    </source>
</evidence>
<dbReference type="SUPFAM" id="SSF110324">
    <property type="entry name" value="Ribosomal L27 protein-like"/>
    <property type="match status" value="1"/>
</dbReference>
<dbReference type="AlphaFoldDB" id="A0A2M8KW46"/>
<dbReference type="InterPro" id="IPR001684">
    <property type="entry name" value="Ribosomal_bL27"/>
</dbReference>
<keyword evidence="2 7" id="KW-0689">Ribosomal protein</keyword>
<evidence type="ECO:0000313" key="8">
    <source>
        <dbReference type="Proteomes" id="UP000229098"/>
    </source>
</evidence>
<evidence type="ECO:0000256" key="3">
    <source>
        <dbReference type="ARBA" id="ARBA00023274"/>
    </source>
</evidence>
<dbReference type="PRINTS" id="PR00063">
    <property type="entry name" value="RIBOSOMALL27"/>
</dbReference>
<reference evidence="8" key="1">
    <citation type="submission" date="2017-09" db="EMBL/GenBank/DDBJ databases">
        <title>Depth-based differentiation of microbial function through sediment-hosted aquifers and enrichment of novel symbionts in the deep terrestrial subsurface.</title>
        <authorList>
            <person name="Probst A.J."/>
            <person name="Ladd B."/>
            <person name="Jarett J.K."/>
            <person name="Geller-Mcgrath D.E."/>
            <person name="Sieber C.M.K."/>
            <person name="Emerson J.B."/>
            <person name="Anantharaman K."/>
            <person name="Thomas B.C."/>
            <person name="Malmstrom R."/>
            <person name="Stieglmeier M."/>
            <person name="Klingl A."/>
            <person name="Woyke T."/>
            <person name="Ryan C.M."/>
            <person name="Banfield J.F."/>
        </authorList>
    </citation>
    <scope>NUCLEOTIDE SEQUENCE [LARGE SCALE GENOMIC DNA]</scope>
</reference>
<dbReference type="PANTHER" id="PTHR15893:SF0">
    <property type="entry name" value="LARGE RIBOSOMAL SUBUNIT PROTEIN BL27M"/>
    <property type="match status" value="1"/>
</dbReference>
<proteinExistence type="inferred from homology"/>
<feature type="region of interest" description="Disordered" evidence="6">
    <location>
        <begin position="1"/>
        <end position="34"/>
    </location>
</feature>
<dbReference type="PANTHER" id="PTHR15893">
    <property type="entry name" value="RIBOSOMAL PROTEIN L27"/>
    <property type="match status" value="1"/>
</dbReference>
<evidence type="ECO:0000256" key="5">
    <source>
        <dbReference type="ARBA" id="ARBA00035477"/>
    </source>
</evidence>
<dbReference type="GO" id="GO:0006412">
    <property type="term" value="P:translation"/>
    <property type="evidence" value="ECO:0007669"/>
    <property type="project" value="InterPro"/>
</dbReference>
<gene>
    <name evidence="7" type="ORF">COU90_04650</name>
</gene>
<evidence type="ECO:0000256" key="6">
    <source>
        <dbReference type="SAM" id="MobiDB-lite"/>
    </source>
</evidence>
<evidence type="ECO:0000313" key="7">
    <source>
        <dbReference type="EMBL" id="PJE64131.1"/>
    </source>
</evidence>